<keyword evidence="3" id="KW-0540">Nuclease</keyword>
<feature type="domain" description="RecJ OB" evidence="8">
    <location>
        <begin position="462"/>
        <end position="585"/>
    </location>
</feature>
<evidence type="ECO:0000256" key="3">
    <source>
        <dbReference type="ARBA" id="ARBA00022722"/>
    </source>
</evidence>
<evidence type="ECO:0000313" key="9">
    <source>
        <dbReference type="EMBL" id="HCL02125.1"/>
    </source>
</evidence>
<dbReference type="PANTHER" id="PTHR30255">
    <property type="entry name" value="SINGLE-STRANDED-DNA-SPECIFIC EXONUCLEASE RECJ"/>
    <property type="match status" value="1"/>
</dbReference>
<dbReference type="Pfam" id="PF17768">
    <property type="entry name" value="RecJ_OB"/>
    <property type="match status" value="1"/>
</dbReference>
<dbReference type="SUPFAM" id="SSF64182">
    <property type="entry name" value="DHH phosphoesterases"/>
    <property type="match status" value="1"/>
</dbReference>
<dbReference type="GO" id="GO:0006310">
    <property type="term" value="P:DNA recombination"/>
    <property type="evidence" value="ECO:0007669"/>
    <property type="project" value="InterPro"/>
</dbReference>
<reference evidence="9 10" key="1">
    <citation type="journal article" date="2018" name="Nat. Biotechnol.">
        <title>A standardized bacterial taxonomy based on genome phylogeny substantially revises the tree of life.</title>
        <authorList>
            <person name="Parks D.H."/>
            <person name="Chuvochina M."/>
            <person name="Waite D.W."/>
            <person name="Rinke C."/>
            <person name="Skarshewski A."/>
            <person name="Chaumeil P.A."/>
            <person name="Hugenholtz P."/>
        </authorList>
    </citation>
    <scope>NUCLEOTIDE SEQUENCE [LARGE SCALE GENOMIC DNA]</scope>
    <source>
        <strain evidence="9">UBA11728</strain>
    </source>
</reference>
<dbReference type="Pfam" id="PF01368">
    <property type="entry name" value="DHH"/>
    <property type="match status" value="1"/>
</dbReference>
<dbReference type="InterPro" id="IPR038763">
    <property type="entry name" value="DHH_sf"/>
</dbReference>
<evidence type="ECO:0000259" key="7">
    <source>
        <dbReference type="Pfam" id="PF02272"/>
    </source>
</evidence>
<dbReference type="GO" id="GO:0006281">
    <property type="term" value="P:DNA repair"/>
    <property type="evidence" value="ECO:0007669"/>
    <property type="project" value="InterPro"/>
</dbReference>
<name>A0A3D2X6E2_9FIRM</name>
<evidence type="ECO:0000259" key="6">
    <source>
        <dbReference type="Pfam" id="PF01368"/>
    </source>
</evidence>
<dbReference type="InterPro" id="IPR004610">
    <property type="entry name" value="RecJ"/>
</dbReference>
<keyword evidence="4" id="KW-0378">Hydrolase</keyword>
<dbReference type="InterPro" id="IPR041122">
    <property type="entry name" value="RecJ_OB"/>
</dbReference>
<dbReference type="InterPro" id="IPR003156">
    <property type="entry name" value="DHHA1_dom"/>
</dbReference>
<organism evidence="9 10">
    <name type="scientific">Lachnoclostridium phytofermentans</name>
    <dbReference type="NCBI Taxonomy" id="66219"/>
    <lineage>
        <taxon>Bacteria</taxon>
        <taxon>Bacillati</taxon>
        <taxon>Bacillota</taxon>
        <taxon>Clostridia</taxon>
        <taxon>Lachnospirales</taxon>
        <taxon>Lachnospiraceae</taxon>
    </lineage>
</organism>
<dbReference type="PANTHER" id="PTHR30255:SF2">
    <property type="entry name" value="SINGLE-STRANDED-DNA-SPECIFIC EXONUCLEASE RECJ"/>
    <property type="match status" value="1"/>
</dbReference>
<sequence length="593" mass="66864">MKEKWMLEAKRADFETLANRLAISPVLARIIVNRGLSKEDDIERYLSCDLTEMYSGLMMKGMEQACNLIITAIEENQLIAIGTDFDNDGILSGHSLSTALKRLGGRVVVYAPDRISEGYGLNRRIVRESYEAGSRLIITCDNGIAAFDAIDYAKELGMTVVVTDHHEVAFEEDENGNRTFLLPNADVVVNPKQEDCTYPFKGLCGAGVVYKLIEVLYEHFKVPKEELYELLEFIAIATVADVMDLVSENRLIVKHGLNLLSQSKNLGIRALIEECGLEQKRISAYHIGFVIGPCFNAAGRLDTVAVALDLLDAKTTEEAKQLAVSLKKLNDSRKDMTLQGVEQAIERIETSDLIHDKVLVVKLRDTHESLVGIIAGRLRERYNKPALVFVDVEQGVKGSGRSIESYNMFEELLKCKDLLTKFGGHPMAAGLSLKAENLETLRDRLNHNTILSEEDLIPIVRIDVPLPIGYLNEAFLEELEKLEPFGKGNNKPVFAEQHFKIRQARILGKNQNVLKLNIINSEGFAMDALYFGDITEFNEFVEAEYGKEEVRKMYLGQYNEVDLAFTYYPTLNEYMGNRTVQVIIQNYCRIKRR</sequence>
<dbReference type="Proteomes" id="UP000262969">
    <property type="component" value="Unassembled WGS sequence"/>
</dbReference>
<proteinExistence type="inferred from homology"/>
<dbReference type="EMBL" id="DPVV01000229">
    <property type="protein sequence ID" value="HCL02125.1"/>
    <property type="molecule type" value="Genomic_DNA"/>
</dbReference>
<evidence type="ECO:0000256" key="2">
    <source>
        <dbReference type="ARBA" id="ARBA00019841"/>
    </source>
</evidence>
<evidence type="ECO:0000256" key="4">
    <source>
        <dbReference type="ARBA" id="ARBA00022801"/>
    </source>
</evidence>
<dbReference type="Gene3D" id="3.90.1640.30">
    <property type="match status" value="1"/>
</dbReference>
<dbReference type="Gene3D" id="3.10.310.30">
    <property type="match status" value="1"/>
</dbReference>
<comment type="similarity">
    <text evidence="1">Belongs to the RecJ family.</text>
</comment>
<dbReference type="Pfam" id="PF02272">
    <property type="entry name" value="DHHA1"/>
    <property type="match status" value="1"/>
</dbReference>
<evidence type="ECO:0000259" key="8">
    <source>
        <dbReference type="Pfam" id="PF17768"/>
    </source>
</evidence>
<evidence type="ECO:0000313" key="10">
    <source>
        <dbReference type="Proteomes" id="UP000262969"/>
    </source>
</evidence>
<feature type="domain" description="DDH" evidence="6">
    <location>
        <begin position="79"/>
        <end position="238"/>
    </location>
</feature>
<dbReference type="InterPro" id="IPR051673">
    <property type="entry name" value="SSDNA_exonuclease_RecJ"/>
</dbReference>
<protein>
    <recommendedName>
        <fullName evidence="2">Single-stranded-DNA-specific exonuclease RecJ</fullName>
    </recommendedName>
</protein>
<gene>
    <name evidence="9" type="primary">recJ</name>
    <name evidence="9" type="ORF">DHW61_06850</name>
</gene>
<dbReference type="NCBIfam" id="TIGR00644">
    <property type="entry name" value="recJ"/>
    <property type="match status" value="1"/>
</dbReference>
<feature type="domain" description="DHHA1" evidence="7">
    <location>
        <begin position="356"/>
        <end position="446"/>
    </location>
</feature>
<dbReference type="InterPro" id="IPR001667">
    <property type="entry name" value="DDH_dom"/>
</dbReference>
<dbReference type="GO" id="GO:0003676">
    <property type="term" value="F:nucleic acid binding"/>
    <property type="evidence" value="ECO:0007669"/>
    <property type="project" value="InterPro"/>
</dbReference>
<accession>A0A3D2X6E2</accession>
<comment type="caution">
    <text evidence="9">The sequence shown here is derived from an EMBL/GenBank/DDBJ whole genome shotgun (WGS) entry which is preliminary data.</text>
</comment>
<dbReference type="GO" id="GO:0008409">
    <property type="term" value="F:5'-3' exonuclease activity"/>
    <property type="evidence" value="ECO:0007669"/>
    <property type="project" value="InterPro"/>
</dbReference>
<dbReference type="AlphaFoldDB" id="A0A3D2X6E2"/>
<evidence type="ECO:0000256" key="5">
    <source>
        <dbReference type="ARBA" id="ARBA00022839"/>
    </source>
</evidence>
<keyword evidence="5 9" id="KW-0269">Exonuclease</keyword>
<evidence type="ECO:0000256" key="1">
    <source>
        <dbReference type="ARBA" id="ARBA00005915"/>
    </source>
</evidence>